<proteinExistence type="predicted"/>
<reference evidence="1 2" key="2">
    <citation type="submission" date="2014-10" db="EMBL/GenBank/DDBJ databases">
        <title>Paracoccus sanguinis sp. nov., isolated from clinical specimens of New York State patients.</title>
        <authorList>
            <person name="Mingle L.A."/>
            <person name="Cole J.A."/>
            <person name="Lapierre P."/>
            <person name="Musser K.A."/>
        </authorList>
    </citation>
    <scope>NUCLEOTIDE SEQUENCE [LARGE SCALE GENOMIC DNA]</scope>
    <source>
        <strain evidence="1 2">5503</strain>
    </source>
</reference>
<sequence length="113" mass="12245">MTAEIPQFPRTDDGAGWAWGLDGETPAEVWERFSPAYEAQAERVMRAVAARGLTPSIDGAGSEDGEFIAGQDRAGNYVLLVHLEEPASAREIAALDEPGLQAWLDETMDGRLE</sequence>
<dbReference type="AlphaFoldDB" id="A0A099GKU1"/>
<evidence type="ECO:0000313" key="1">
    <source>
        <dbReference type="EMBL" id="KGJ23361.1"/>
    </source>
</evidence>
<reference evidence="1 2" key="1">
    <citation type="submission" date="2014-09" db="EMBL/GenBank/DDBJ databases">
        <authorList>
            <person name="McGinnis J.M."/>
            <person name="Wolfgang W.J."/>
        </authorList>
    </citation>
    <scope>NUCLEOTIDE SEQUENCE [LARGE SCALE GENOMIC DNA]</scope>
    <source>
        <strain evidence="1 2">5503</strain>
    </source>
</reference>
<accession>A0A099GKU1</accession>
<dbReference type="Proteomes" id="UP000029858">
    <property type="component" value="Unassembled WGS sequence"/>
</dbReference>
<gene>
    <name evidence="1" type="ORF">IX56_02340</name>
</gene>
<dbReference type="RefSeq" id="WP_036707122.1">
    <property type="nucleotide sequence ID" value="NZ_CP051542.1"/>
</dbReference>
<organism evidence="1 2">
    <name type="scientific">Paracoccus sanguinis</name>
    <dbReference type="NCBI Taxonomy" id="1545044"/>
    <lineage>
        <taxon>Bacteria</taxon>
        <taxon>Pseudomonadati</taxon>
        <taxon>Pseudomonadota</taxon>
        <taxon>Alphaproteobacteria</taxon>
        <taxon>Rhodobacterales</taxon>
        <taxon>Paracoccaceae</taxon>
        <taxon>Paracoccus</taxon>
    </lineage>
</organism>
<comment type="caution">
    <text evidence="1">The sequence shown here is derived from an EMBL/GenBank/DDBJ whole genome shotgun (WGS) entry which is preliminary data.</text>
</comment>
<name>A0A099GKU1_9RHOB</name>
<evidence type="ECO:0000313" key="2">
    <source>
        <dbReference type="Proteomes" id="UP000029858"/>
    </source>
</evidence>
<dbReference type="EMBL" id="JRKQ01000006">
    <property type="protein sequence ID" value="KGJ23361.1"/>
    <property type="molecule type" value="Genomic_DNA"/>
</dbReference>
<protein>
    <submittedName>
        <fullName evidence="1">Uncharacterized protein</fullName>
    </submittedName>
</protein>